<organism evidence="1 2">
    <name type="scientific">Splendidivirga corallicola</name>
    <dbReference type="NCBI Taxonomy" id="3051826"/>
    <lineage>
        <taxon>Bacteria</taxon>
        <taxon>Pseudomonadati</taxon>
        <taxon>Bacteroidota</taxon>
        <taxon>Cytophagia</taxon>
        <taxon>Cytophagales</taxon>
        <taxon>Splendidivirgaceae</taxon>
        <taxon>Splendidivirga</taxon>
    </lineage>
</organism>
<dbReference type="Proteomes" id="UP001172082">
    <property type="component" value="Unassembled WGS sequence"/>
</dbReference>
<dbReference type="RefSeq" id="WP_346750415.1">
    <property type="nucleotide sequence ID" value="NZ_JAUJEA010000001.1"/>
</dbReference>
<evidence type="ECO:0000313" key="2">
    <source>
        <dbReference type="Proteomes" id="UP001172082"/>
    </source>
</evidence>
<proteinExistence type="predicted"/>
<evidence type="ECO:0000313" key="1">
    <source>
        <dbReference type="EMBL" id="MDN5200390.1"/>
    </source>
</evidence>
<protein>
    <submittedName>
        <fullName evidence="1">Uncharacterized protein</fullName>
    </submittedName>
</protein>
<accession>A0ABT8KI49</accession>
<reference evidence="1" key="1">
    <citation type="submission" date="2023-06" db="EMBL/GenBank/DDBJ databases">
        <title>Genomic of Parafulvivirga corallium.</title>
        <authorList>
            <person name="Wang G."/>
        </authorList>
    </citation>
    <scope>NUCLEOTIDE SEQUENCE</scope>
    <source>
        <strain evidence="1">BMA10</strain>
    </source>
</reference>
<dbReference type="EMBL" id="JAUJEA010000001">
    <property type="protein sequence ID" value="MDN5200390.1"/>
    <property type="molecule type" value="Genomic_DNA"/>
</dbReference>
<sequence length="73" mass="8471">MKTEFYNPSSLEVEFAHALKELKGEIEQHLSAYTITEVEQDIHGDNPRLVFHLLDKEADQHTVVIKLIQRPDN</sequence>
<comment type="caution">
    <text evidence="1">The sequence shown here is derived from an EMBL/GenBank/DDBJ whole genome shotgun (WGS) entry which is preliminary data.</text>
</comment>
<gene>
    <name evidence="1" type="ORF">QQ008_03435</name>
</gene>
<name>A0ABT8KI49_9BACT</name>
<keyword evidence="2" id="KW-1185">Reference proteome</keyword>